<keyword evidence="1" id="KW-0812">Transmembrane</keyword>
<evidence type="ECO:0000313" key="3">
    <source>
        <dbReference type="Proteomes" id="UP001209076"/>
    </source>
</evidence>
<reference evidence="3" key="1">
    <citation type="submission" date="2023-07" db="EMBL/GenBank/DDBJ databases">
        <title>Novel Mycoplasma species identified in domestic and wild animals.</title>
        <authorList>
            <person name="Volokhov D.V."/>
            <person name="Furtak V.A."/>
            <person name="Zagorodnyaya T.A."/>
        </authorList>
    </citation>
    <scope>NUCLEOTIDE SEQUENCE [LARGE SCALE GENOMIC DNA]</scope>
    <source>
        <strain evidence="3">92-19</strain>
    </source>
</reference>
<feature type="transmembrane region" description="Helical" evidence="1">
    <location>
        <begin position="255"/>
        <end position="272"/>
    </location>
</feature>
<keyword evidence="1" id="KW-0472">Membrane</keyword>
<accession>A0ABT2PW95</accession>
<feature type="transmembrane region" description="Helical" evidence="1">
    <location>
        <begin position="300"/>
        <end position="316"/>
    </location>
</feature>
<dbReference type="EMBL" id="JAOEGN010000011">
    <property type="protein sequence ID" value="MCU0105235.1"/>
    <property type="molecule type" value="Genomic_DNA"/>
</dbReference>
<dbReference type="RefSeq" id="WP_262096514.1">
    <property type="nucleotide sequence ID" value="NZ_JAOEGN010000011.1"/>
</dbReference>
<dbReference type="Proteomes" id="UP001209076">
    <property type="component" value="Unassembled WGS sequence"/>
</dbReference>
<organism evidence="2 3">
    <name type="scientific">Paracholeplasma vituli</name>
    <dbReference type="NCBI Taxonomy" id="69473"/>
    <lineage>
        <taxon>Bacteria</taxon>
        <taxon>Bacillati</taxon>
        <taxon>Mycoplasmatota</taxon>
        <taxon>Mollicutes</taxon>
        <taxon>Acholeplasmatales</taxon>
        <taxon>Acholeplasmataceae</taxon>
        <taxon>Paracholeplasma</taxon>
    </lineage>
</organism>
<name>A0ABT2PW95_9MOLU</name>
<keyword evidence="1" id="KW-1133">Transmembrane helix</keyword>
<feature type="transmembrane region" description="Helical" evidence="1">
    <location>
        <begin position="78"/>
        <end position="96"/>
    </location>
</feature>
<comment type="caution">
    <text evidence="2">The sequence shown here is derived from an EMBL/GenBank/DDBJ whole genome shotgun (WGS) entry which is preliminary data.</text>
</comment>
<evidence type="ECO:0000313" key="2">
    <source>
        <dbReference type="EMBL" id="MCU0105235.1"/>
    </source>
</evidence>
<dbReference type="Pfam" id="PF22564">
    <property type="entry name" value="HAAS"/>
    <property type="match status" value="1"/>
</dbReference>
<sequence>MKQDYIDRLKSELNQYTTNFADVKDIVRDYEEMYDDALQTGKTPEEVEAMLGDPIDIVDELKESLSLKQERRSKGNKVVAVSPFIATICFFISGFYFDGWVFGWLFFLMIPMLGILFNTPRKEKFVALSPFISVILLITIGFTTGRWELAWLPFLSIPVLGYFSDNKKWVSFTFLGLVLLGIMGYVYVGETYGFQLAWLSFIPAIIFSIIRGQIVLSFGDLKGQERKKVLSLIGVILLTIGLFIGLGLAFDGWGWSWMFVLGIPMTAIILFAKGNIVALMPFISVVIFYSLGFFFDMFHISWIAFLLIPITAILVSKD</sequence>
<keyword evidence="3" id="KW-1185">Reference proteome</keyword>
<feature type="transmembrane region" description="Helical" evidence="1">
    <location>
        <begin position="229"/>
        <end position="249"/>
    </location>
</feature>
<feature type="transmembrane region" description="Helical" evidence="1">
    <location>
        <begin position="102"/>
        <end position="118"/>
    </location>
</feature>
<gene>
    <name evidence="2" type="ORF">N7603_06150</name>
</gene>
<evidence type="ECO:0000256" key="1">
    <source>
        <dbReference type="SAM" id="Phobius"/>
    </source>
</evidence>
<proteinExistence type="predicted"/>
<protein>
    <submittedName>
        <fullName evidence="2">DUF1700 domain-containing protein</fullName>
    </submittedName>
</protein>
<feature type="transmembrane region" description="Helical" evidence="1">
    <location>
        <begin position="169"/>
        <end position="188"/>
    </location>
</feature>
<feature type="transmembrane region" description="Helical" evidence="1">
    <location>
        <begin position="125"/>
        <end position="143"/>
    </location>
</feature>
<feature type="transmembrane region" description="Helical" evidence="1">
    <location>
        <begin position="194"/>
        <end position="217"/>
    </location>
</feature>